<feature type="binding site" evidence="9">
    <location>
        <position position="41"/>
    </location>
    <ligand>
        <name>substrate</name>
    </ligand>
</feature>
<dbReference type="RefSeq" id="WP_094427335.1">
    <property type="nucleotide sequence ID" value="NZ_CP019985.1"/>
</dbReference>
<feature type="binding site" evidence="9">
    <location>
        <position position="98"/>
    </location>
    <ligand>
        <name>ATP</name>
        <dbReference type="ChEBI" id="CHEBI:30616"/>
    </ligand>
</feature>
<dbReference type="Gene3D" id="3.40.50.620">
    <property type="entry name" value="HUPs"/>
    <property type="match status" value="1"/>
</dbReference>
<keyword evidence="7 9" id="KW-0173">Coenzyme A biosynthesis</keyword>
<dbReference type="PANTHER" id="PTHR21342">
    <property type="entry name" value="PHOSPHOPANTETHEINE ADENYLYLTRANSFERASE"/>
    <property type="match status" value="1"/>
</dbReference>
<dbReference type="GeneID" id="86926541"/>
<dbReference type="NCBIfam" id="TIGR01510">
    <property type="entry name" value="coaD_prev_kdtB"/>
    <property type="match status" value="1"/>
</dbReference>
<dbReference type="UniPathway" id="UPA00241">
    <property type="reaction ID" value="UER00355"/>
</dbReference>
<keyword evidence="6 9" id="KW-0460">Magnesium</keyword>
<evidence type="ECO:0000256" key="3">
    <source>
        <dbReference type="ARBA" id="ARBA00022695"/>
    </source>
</evidence>
<proteinExistence type="inferred from homology"/>
<keyword evidence="1 9" id="KW-0963">Cytoplasm</keyword>
<dbReference type="GO" id="GO:0015937">
    <property type="term" value="P:coenzyme A biosynthetic process"/>
    <property type="evidence" value="ECO:0007669"/>
    <property type="project" value="UniProtKB-UniRule"/>
</dbReference>
<dbReference type="InterPro" id="IPR004821">
    <property type="entry name" value="Cyt_trans-like"/>
</dbReference>
<reference evidence="11 12" key="1">
    <citation type="submission" date="2017-07" db="EMBL/GenBank/DDBJ databases">
        <title>Isolation and whole genome analysis of endospore-forming bacteria from heroin.</title>
        <authorList>
            <person name="Kalinowski J."/>
            <person name="Ahrens B."/>
            <person name="Al-Dilaimi A."/>
            <person name="Winkler A."/>
            <person name="Wibberg D."/>
            <person name="Schleenbecker U."/>
            <person name="Ruckert C."/>
            <person name="Wolfel R."/>
            <person name="Grass G."/>
        </authorList>
    </citation>
    <scope>NUCLEOTIDE SEQUENCE [LARGE SCALE GENOMIC DNA]</scope>
    <source>
        <strain evidence="11 12">7523-2</strain>
    </source>
</reference>
<comment type="similarity">
    <text evidence="9">Belongs to the bacterial CoaD family.</text>
</comment>
<evidence type="ECO:0000313" key="11">
    <source>
        <dbReference type="EMBL" id="PAF25365.1"/>
    </source>
</evidence>
<feature type="binding site" evidence="9">
    <location>
        <begin position="123"/>
        <end position="129"/>
    </location>
    <ligand>
        <name>ATP</name>
        <dbReference type="ChEBI" id="CHEBI:30616"/>
    </ligand>
</feature>
<evidence type="ECO:0000256" key="1">
    <source>
        <dbReference type="ARBA" id="ARBA00022490"/>
    </source>
</evidence>
<comment type="pathway">
    <text evidence="9">Cofactor biosynthesis; coenzyme A biosynthesis; CoA from (R)-pantothenate: step 4/5.</text>
</comment>
<feature type="domain" description="Cytidyltransferase-like" evidence="10">
    <location>
        <begin position="5"/>
        <end position="133"/>
    </location>
</feature>
<dbReference type="GO" id="GO:0005524">
    <property type="term" value="F:ATP binding"/>
    <property type="evidence" value="ECO:0007669"/>
    <property type="project" value="UniProtKB-KW"/>
</dbReference>
<evidence type="ECO:0000256" key="9">
    <source>
        <dbReference type="HAMAP-Rule" id="MF_00151"/>
    </source>
</evidence>
<comment type="caution">
    <text evidence="11">The sequence shown here is derived from an EMBL/GenBank/DDBJ whole genome shotgun (WGS) entry which is preliminary data.</text>
</comment>
<comment type="subunit">
    <text evidence="9">Homohexamer.</text>
</comment>
<feature type="binding site" evidence="9">
    <location>
        <position position="87"/>
    </location>
    <ligand>
        <name>substrate</name>
    </ligand>
</feature>
<organism evidence="11 12">
    <name type="scientific">Shouchella clausii</name>
    <name type="common">Alkalihalobacillus clausii</name>
    <dbReference type="NCBI Taxonomy" id="79880"/>
    <lineage>
        <taxon>Bacteria</taxon>
        <taxon>Bacillati</taxon>
        <taxon>Bacillota</taxon>
        <taxon>Bacilli</taxon>
        <taxon>Bacillales</taxon>
        <taxon>Bacillaceae</taxon>
        <taxon>Shouchella</taxon>
    </lineage>
</organism>
<dbReference type="AlphaFoldDB" id="A0A268RYL4"/>
<feature type="binding site" evidence="9">
    <location>
        <begin position="88"/>
        <end position="90"/>
    </location>
    <ligand>
        <name>ATP</name>
        <dbReference type="ChEBI" id="CHEBI:30616"/>
    </ligand>
</feature>
<evidence type="ECO:0000256" key="2">
    <source>
        <dbReference type="ARBA" id="ARBA00022679"/>
    </source>
</evidence>
<accession>A0A268RYL4</accession>
<comment type="cofactor">
    <cofactor evidence="9">
        <name>Mg(2+)</name>
        <dbReference type="ChEBI" id="CHEBI:18420"/>
    </cofactor>
</comment>
<comment type="catalytic activity">
    <reaction evidence="8 9">
        <text>(R)-4'-phosphopantetheine + ATP + H(+) = 3'-dephospho-CoA + diphosphate</text>
        <dbReference type="Rhea" id="RHEA:19801"/>
        <dbReference type="ChEBI" id="CHEBI:15378"/>
        <dbReference type="ChEBI" id="CHEBI:30616"/>
        <dbReference type="ChEBI" id="CHEBI:33019"/>
        <dbReference type="ChEBI" id="CHEBI:57328"/>
        <dbReference type="ChEBI" id="CHEBI:61723"/>
        <dbReference type="EC" id="2.7.7.3"/>
    </reaction>
</comment>
<evidence type="ECO:0000256" key="7">
    <source>
        <dbReference type="ARBA" id="ARBA00022993"/>
    </source>
</evidence>
<name>A0A268RYL4_SHOCL</name>
<dbReference type="GO" id="GO:0004595">
    <property type="term" value="F:pantetheine-phosphate adenylyltransferase activity"/>
    <property type="evidence" value="ECO:0007669"/>
    <property type="project" value="UniProtKB-UniRule"/>
</dbReference>
<feature type="binding site" evidence="9">
    <location>
        <position position="73"/>
    </location>
    <ligand>
        <name>substrate</name>
    </ligand>
</feature>
<dbReference type="Pfam" id="PF01467">
    <property type="entry name" value="CTP_transf_like"/>
    <property type="match status" value="1"/>
</dbReference>
<evidence type="ECO:0000256" key="4">
    <source>
        <dbReference type="ARBA" id="ARBA00022741"/>
    </source>
</evidence>
<dbReference type="EMBL" id="NPBS01000072">
    <property type="protein sequence ID" value="PAF25365.1"/>
    <property type="molecule type" value="Genomic_DNA"/>
</dbReference>
<feature type="binding site" evidence="9">
    <location>
        <position position="17"/>
    </location>
    <ligand>
        <name>ATP</name>
        <dbReference type="ChEBI" id="CHEBI:30616"/>
    </ligand>
</feature>
<dbReference type="NCBIfam" id="TIGR00125">
    <property type="entry name" value="cyt_tran_rel"/>
    <property type="match status" value="1"/>
</dbReference>
<dbReference type="HAMAP" id="MF_00151">
    <property type="entry name" value="PPAT_bact"/>
    <property type="match status" value="1"/>
</dbReference>
<dbReference type="EC" id="2.7.7.3" evidence="9"/>
<evidence type="ECO:0000256" key="5">
    <source>
        <dbReference type="ARBA" id="ARBA00022840"/>
    </source>
</evidence>
<evidence type="ECO:0000256" key="6">
    <source>
        <dbReference type="ARBA" id="ARBA00022842"/>
    </source>
</evidence>
<comment type="subcellular location">
    <subcellularLocation>
        <location evidence="9">Cytoplasm</location>
    </subcellularLocation>
</comment>
<dbReference type="CDD" id="cd02163">
    <property type="entry name" value="PPAT"/>
    <property type="match status" value="1"/>
</dbReference>
<dbReference type="PANTHER" id="PTHR21342:SF1">
    <property type="entry name" value="PHOSPHOPANTETHEINE ADENYLYLTRANSFERASE"/>
    <property type="match status" value="1"/>
</dbReference>
<dbReference type="InterPro" id="IPR014729">
    <property type="entry name" value="Rossmann-like_a/b/a_fold"/>
</dbReference>
<keyword evidence="5 9" id="KW-0067">ATP-binding</keyword>
<dbReference type="Proteomes" id="UP000216133">
    <property type="component" value="Unassembled WGS sequence"/>
</dbReference>
<evidence type="ECO:0000313" key="12">
    <source>
        <dbReference type="Proteomes" id="UP000216133"/>
    </source>
</evidence>
<feature type="site" description="Transition state stabilizer" evidence="9">
    <location>
        <position position="17"/>
    </location>
</feature>
<feature type="binding site" evidence="9">
    <location>
        <position position="9"/>
    </location>
    <ligand>
        <name>substrate</name>
    </ligand>
</feature>
<dbReference type="GO" id="GO:0005737">
    <property type="term" value="C:cytoplasm"/>
    <property type="evidence" value="ECO:0007669"/>
    <property type="project" value="UniProtKB-SubCell"/>
</dbReference>
<dbReference type="SUPFAM" id="SSF52374">
    <property type="entry name" value="Nucleotidylyl transferase"/>
    <property type="match status" value="1"/>
</dbReference>
<keyword evidence="4 9" id="KW-0547">Nucleotide-binding</keyword>
<protein>
    <recommendedName>
        <fullName evidence="9">Phosphopantetheine adenylyltransferase</fullName>
        <ecNumber evidence="9">2.7.7.3</ecNumber>
    </recommendedName>
    <alternativeName>
        <fullName evidence="9">Dephospho-CoA pyrophosphorylase</fullName>
    </alternativeName>
    <alternativeName>
        <fullName evidence="9">Pantetheine-phosphate adenylyltransferase</fullName>
        <shortName evidence="9">PPAT</shortName>
    </alternativeName>
</protein>
<dbReference type="InterPro" id="IPR001980">
    <property type="entry name" value="PPAT"/>
</dbReference>
<gene>
    <name evidence="9" type="primary">coaD</name>
    <name evidence="11" type="ORF">CHH61_14275</name>
</gene>
<comment type="function">
    <text evidence="9">Reversibly transfers an adenylyl group from ATP to 4'-phosphopantetheine, yielding dephospho-CoA (dPCoA) and pyrophosphate.</text>
</comment>
<evidence type="ECO:0000259" key="10">
    <source>
        <dbReference type="Pfam" id="PF01467"/>
    </source>
</evidence>
<keyword evidence="2 9" id="KW-0808">Transferase</keyword>
<keyword evidence="3 9" id="KW-0548">Nucleotidyltransferase</keyword>
<evidence type="ECO:0000256" key="8">
    <source>
        <dbReference type="ARBA" id="ARBA00029346"/>
    </source>
</evidence>
<sequence>MKRAICSGSFDPVTNGHIDLFERAGALFDEIIIAILINNKKKPLFPLAERERLLRESIAHIKNATIDSFDGLLVDYAREKEATAIVRGLRSNADFEYEKNIAAMNKELAPQLDTLFLMTDPNYSYVSSSIVKEVASYSQDVSKLVPQPVAHALKEVYRR</sequence>
<feature type="binding site" evidence="9">
    <location>
        <begin position="9"/>
        <end position="10"/>
    </location>
    <ligand>
        <name>ATP</name>
        <dbReference type="ChEBI" id="CHEBI:30616"/>
    </ligand>
</feature>
<dbReference type="PRINTS" id="PR01020">
    <property type="entry name" value="LPSBIOSNTHSS"/>
</dbReference>